<dbReference type="Pfam" id="PF12228">
    <property type="entry name" value="DUF3604"/>
    <property type="match status" value="2"/>
</dbReference>
<protein>
    <submittedName>
        <fullName evidence="2">Uncharacterized protein DUF3604</fullName>
    </submittedName>
</protein>
<evidence type="ECO:0000256" key="1">
    <source>
        <dbReference type="SAM" id="SignalP"/>
    </source>
</evidence>
<dbReference type="InterPro" id="IPR022028">
    <property type="entry name" value="DUF3604"/>
</dbReference>
<evidence type="ECO:0000313" key="3">
    <source>
        <dbReference type="Proteomes" id="UP000248330"/>
    </source>
</evidence>
<gene>
    <name evidence="2" type="ORF">C8D93_104285</name>
</gene>
<dbReference type="PROSITE" id="PS51257">
    <property type="entry name" value="PROKAR_LIPOPROTEIN"/>
    <property type="match status" value="1"/>
</dbReference>
<dbReference type="RefSeq" id="WP_110265072.1">
    <property type="nucleotide sequence ID" value="NZ_CAKZQT010000014.1"/>
</dbReference>
<keyword evidence="3" id="KW-1185">Reference proteome</keyword>
<comment type="caution">
    <text evidence="2">The sequence shown here is derived from an EMBL/GenBank/DDBJ whole genome shotgun (WGS) entry which is preliminary data.</text>
</comment>
<evidence type="ECO:0000313" key="2">
    <source>
        <dbReference type="EMBL" id="PXV68585.1"/>
    </source>
</evidence>
<dbReference type="Gene3D" id="3.20.20.140">
    <property type="entry name" value="Metal-dependent hydrolases"/>
    <property type="match status" value="1"/>
</dbReference>
<keyword evidence="1" id="KW-0732">Signal</keyword>
<reference evidence="2 3" key="1">
    <citation type="submission" date="2018-04" db="EMBL/GenBank/DDBJ databases">
        <title>Genomic Encyclopedia of Type Strains, Phase IV (KMG-IV): sequencing the most valuable type-strain genomes for metagenomic binning, comparative biology and taxonomic classification.</title>
        <authorList>
            <person name="Goeker M."/>
        </authorList>
    </citation>
    <scope>NUCLEOTIDE SEQUENCE [LARGE SCALE GENOMIC DNA]</scope>
    <source>
        <strain evidence="2 3">DSM 104150</strain>
    </source>
</reference>
<dbReference type="Proteomes" id="UP000248330">
    <property type="component" value="Unassembled WGS sequence"/>
</dbReference>
<proteinExistence type="predicted"/>
<dbReference type="OrthoDB" id="543560at2"/>
<organism evidence="2 3">
    <name type="scientific">Sinimarinibacterium flocculans</name>
    <dbReference type="NCBI Taxonomy" id="985250"/>
    <lineage>
        <taxon>Bacteria</taxon>
        <taxon>Pseudomonadati</taxon>
        <taxon>Pseudomonadota</taxon>
        <taxon>Gammaproteobacteria</taxon>
        <taxon>Nevskiales</taxon>
        <taxon>Nevskiaceae</taxon>
        <taxon>Sinimarinibacterium</taxon>
    </lineage>
</organism>
<dbReference type="EMBL" id="QICN01000004">
    <property type="protein sequence ID" value="PXV68585.1"/>
    <property type="molecule type" value="Genomic_DNA"/>
</dbReference>
<dbReference type="AlphaFoldDB" id="A0A318E9J0"/>
<name>A0A318E9J0_9GAMM</name>
<feature type="chain" id="PRO_5016296060" evidence="1">
    <location>
        <begin position="20"/>
        <end position="683"/>
    </location>
</feature>
<sequence length="683" mass="75503">MTSVAIRVFAVALSSVLLAACSSSELPQIAPPVAPGECGDHTPYRNAYFGDLHVHTAYSFDAYLFGNHVNDPQIAYDFAKGERIRLNDSARGERYVQLQHPLDFAAVTDHSEYVGEVRMCTDPEQSPLAYHDPLCLQFRTAQPGDSVGFLVWGLRLTRPYYGRHLFCVYGDCPAAAQSVWEQTVRVTNAENAPCRFTAFNGYEYSPSSDGSRMHRNIIFRGNEVPQAPVSYFDAPEPIELFRRLNDVCRPEDGCEYLSIPHNSNLSHGRLLWADPERFSDPQYVADLREISRLNPVLEMMQIKGASECKLGLGGSTDEECEFEQVRAKPLCCDAANGITEHCVDPLPSVPFRGEPNCHEVCPGDRPRAFQNEPDNSQGCLASHDFLRGAFLKGMAAQKTLGFNPNRYALIGSTDNHNAASGDTEEAGGPGAVLGWEGAHGGQDDDPEERFDVLTNIGRITNPGGLAGIWAEQNTRESLYAALMRGEVFATSGTRLRLRLFAGDYPSGLCNEPDERLKRIAYEQGVPMGGDIPLTAAGIPRFLVQVLADRHPLQRTQIVKLWVDAQGQGHERIFELGRYAEPAAVDEQCGVRFSVPPESRMSACHEWQDPDFDPAQAASYYARVFEDRSCRWTGHLCAALQRSGELHCADQPQHPCCTSGEDAVIKVQQERAWSSPLWYAPGSP</sequence>
<accession>A0A318E9J0</accession>
<feature type="signal peptide" evidence="1">
    <location>
        <begin position="1"/>
        <end position="19"/>
    </location>
</feature>